<dbReference type="KEGG" id="gbn:GEOBRER4_00780"/>
<evidence type="ECO:0000256" key="5">
    <source>
        <dbReference type="ARBA" id="ARBA00022692"/>
    </source>
</evidence>
<feature type="transmembrane region" description="Helical" evidence="8">
    <location>
        <begin position="334"/>
        <end position="353"/>
    </location>
</feature>
<feature type="transmembrane region" description="Helical" evidence="8">
    <location>
        <begin position="365"/>
        <end position="384"/>
    </location>
</feature>
<sequence length="1033" mass="111684">MNIAEIFIRRPIMTSLVMIAILVFGIAAYRLLPVNDLPNVDFPTIQVSASLPGANPDTMASAVATPLENQLSTIAGVDSMTSTNGIGSTRITIQFTLDRDIDAAAQDVQAALSLAIRDLPKNMPTPPSFRKVNPADQPVLYLALSSPTLPLSAVDEYAQTIIARRLSTISGVAQVNVWGAQKYAVRAQLDPRIMASRGIGIDEVAAAIGAANVNMPTGVLDGAKQAHTIDTNGQLYKAEAYRPIAVAYRDGSPIRLEEIGKVIDSVENTRTASWYNNTRAIILSVQRQPGTNTIEVVDSVKKLLPAFRGQMPASVELNVLYDRSTMIRDSMTDVKYTLCLTICLVIMVVFLFLRNFSATVIPSLAVPMSIVGTFSAMYLCGFSVNNISMMAITLAVGFVVDDAIVMLENIVRHMEKGEGAMEAALKGSKEIGFTIVSMTISLVAVFIPVLFMRGILGRLLHEFAVTISAAILVSGFVSLTLTPMLCSRFLKPQASLHHGRFYMVMERFFDRVRDLYGRTLSQVLLHRRATMVVTLVITVLTVWLFVRIPTGFLPSEDTGRLNADTEAAQGTSFAEMKQLQESVAQIIAKDPNIEGFMSSIGSGGGASNTGRLFMRLKPRSERKLSADEIIQDLRPKLAKLRGIKVYLRNVPSIQIGGTASKSLYQFTLQGQDTDELYKAAADFETRLRSVPELLDVASDLQISNPQVRVEINRDKAAALGLSVLQVEDALSYAYSTRQVSSILAPSNQYQVILELDPIYQGDPAALGMLYIHSSSGGLVPLDTIATISKTIGPLTVNHLQQLPAVNISFNLRPDVSLGDAIAIVDQLAPSILPPGVTKQFQGTAQAFQSSFSGLLILLALAIFVIYLVLGILYESYIHPITILSGLPSAGFGALVTLMLFGSELNIYGFVGIIMLIGIVKKNAIMMIDFALEAERTEGKTPVDAIYEGALVRFRPIMMTTMAALMGTLPIALGLGAGGEARQPLGLAVVGGLLTSQLLTLYITPVVYYYMDRLLKTARSRKSVPVAAAADTAD</sequence>
<name>A0A6S6LVK6_9BACT</name>
<evidence type="ECO:0000256" key="8">
    <source>
        <dbReference type="SAM" id="Phobius"/>
    </source>
</evidence>
<dbReference type="PANTHER" id="PTHR32063:SF21">
    <property type="entry name" value="MULTIDRUG RESISTANCE PROTEIN MDTB"/>
    <property type="match status" value="1"/>
</dbReference>
<dbReference type="InterPro" id="IPR001036">
    <property type="entry name" value="Acrflvin-R"/>
</dbReference>
<reference evidence="9 10" key="1">
    <citation type="submission" date="2020-06" db="EMBL/GenBank/DDBJ databases">
        <title>Interaction of electrochemicaly active bacteria, Geobacter bremensis R4 on different carbon anode.</title>
        <authorList>
            <person name="Meng L."/>
            <person name="Yoshida N."/>
        </authorList>
    </citation>
    <scope>NUCLEOTIDE SEQUENCE [LARGE SCALE GENOMIC DNA]</scope>
    <source>
        <strain evidence="9 10">R4</strain>
    </source>
</reference>
<dbReference type="SUPFAM" id="SSF82714">
    <property type="entry name" value="Multidrug efflux transporter AcrB TolC docking domain, DN and DC subdomains"/>
    <property type="match status" value="2"/>
</dbReference>
<feature type="transmembrane region" description="Helical" evidence="8">
    <location>
        <begin position="390"/>
        <end position="411"/>
    </location>
</feature>
<dbReference type="FunFam" id="3.30.70.1430:FF:000001">
    <property type="entry name" value="Efflux pump membrane transporter"/>
    <property type="match status" value="1"/>
</dbReference>
<dbReference type="RefSeq" id="WP_185243764.1">
    <property type="nucleotide sequence ID" value="NZ_AP023213.1"/>
</dbReference>
<feature type="transmembrane region" description="Helical" evidence="8">
    <location>
        <begin position="528"/>
        <end position="546"/>
    </location>
</feature>
<dbReference type="SUPFAM" id="SSF82693">
    <property type="entry name" value="Multidrug efflux transporter AcrB pore domain, PN1, PN2, PC1 and PC2 subdomains"/>
    <property type="match status" value="4"/>
</dbReference>
<feature type="transmembrane region" description="Helical" evidence="8">
    <location>
        <begin position="956"/>
        <end position="978"/>
    </location>
</feature>
<dbReference type="PRINTS" id="PR00702">
    <property type="entry name" value="ACRIFLAVINRP"/>
</dbReference>
<dbReference type="GO" id="GO:0005886">
    <property type="term" value="C:plasma membrane"/>
    <property type="evidence" value="ECO:0007669"/>
    <property type="project" value="UniProtKB-SubCell"/>
</dbReference>
<evidence type="ECO:0000256" key="2">
    <source>
        <dbReference type="ARBA" id="ARBA00022448"/>
    </source>
</evidence>
<keyword evidence="4" id="KW-0997">Cell inner membrane</keyword>
<dbReference type="GO" id="GO:0042910">
    <property type="term" value="F:xenobiotic transmembrane transporter activity"/>
    <property type="evidence" value="ECO:0007669"/>
    <property type="project" value="TreeGrafter"/>
</dbReference>
<protein>
    <submittedName>
        <fullName evidence="9">RND efflux system, inner membrane transporter</fullName>
    </submittedName>
</protein>
<feature type="transmembrane region" description="Helical" evidence="8">
    <location>
        <begin position="880"/>
        <end position="900"/>
    </location>
</feature>
<proteinExistence type="predicted"/>
<organism evidence="9 10">
    <name type="scientific">Citrifermentans bremense</name>
    <dbReference type="NCBI Taxonomy" id="60035"/>
    <lineage>
        <taxon>Bacteria</taxon>
        <taxon>Pseudomonadati</taxon>
        <taxon>Thermodesulfobacteriota</taxon>
        <taxon>Desulfuromonadia</taxon>
        <taxon>Geobacterales</taxon>
        <taxon>Geobacteraceae</taxon>
        <taxon>Citrifermentans</taxon>
    </lineage>
</organism>
<dbReference type="PANTHER" id="PTHR32063">
    <property type="match status" value="1"/>
</dbReference>
<dbReference type="InterPro" id="IPR027463">
    <property type="entry name" value="AcrB_DN_DC_subdom"/>
</dbReference>
<accession>A0A6S6LVK6</accession>
<evidence type="ECO:0000256" key="1">
    <source>
        <dbReference type="ARBA" id="ARBA00004429"/>
    </source>
</evidence>
<dbReference type="Gene3D" id="1.20.1640.10">
    <property type="entry name" value="Multidrug efflux transporter AcrB transmembrane domain"/>
    <property type="match status" value="2"/>
</dbReference>
<evidence type="ECO:0000256" key="6">
    <source>
        <dbReference type="ARBA" id="ARBA00022989"/>
    </source>
</evidence>
<dbReference type="SUPFAM" id="SSF82866">
    <property type="entry name" value="Multidrug efflux transporter AcrB transmembrane domain"/>
    <property type="match status" value="2"/>
</dbReference>
<keyword evidence="10" id="KW-1185">Reference proteome</keyword>
<evidence type="ECO:0000313" key="10">
    <source>
        <dbReference type="Proteomes" id="UP000515472"/>
    </source>
</evidence>
<feature type="transmembrane region" description="Helical" evidence="8">
    <location>
        <begin position="906"/>
        <end position="931"/>
    </location>
</feature>
<dbReference type="Gene3D" id="3.30.70.1440">
    <property type="entry name" value="Multidrug efflux transporter AcrB pore domain"/>
    <property type="match status" value="1"/>
</dbReference>
<evidence type="ECO:0000256" key="4">
    <source>
        <dbReference type="ARBA" id="ARBA00022519"/>
    </source>
</evidence>
<keyword evidence="5 8" id="KW-0812">Transmembrane</keyword>
<dbReference type="Gene3D" id="3.30.70.1430">
    <property type="entry name" value="Multidrug efflux transporter AcrB pore domain"/>
    <property type="match status" value="2"/>
</dbReference>
<evidence type="ECO:0000256" key="3">
    <source>
        <dbReference type="ARBA" id="ARBA00022475"/>
    </source>
</evidence>
<dbReference type="Gene3D" id="3.30.2090.10">
    <property type="entry name" value="Multidrug efflux transporter AcrB TolC docking domain, DN and DC subdomains"/>
    <property type="match status" value="2"/>
</dbReference>
<keyword evidence="6 8" id="KW-1133">Transmembrane helix</keyword>
<evidence type="ECO:0000313" key="9">
    <source>
        <dbReference type="EMBL" id="BCG45328.1"/>
    </source>
</evidence>
<keyword evidence="2" id="KW-0813">Transport</keyword>
<gene>
    <name evidence="9" type="ORF">GEOBRER4_n0081</name>
</gene>
<feature type="transmembrane region" description="Helical" evidence="8">
    <location>
        <begin position="984"/>
        <end position="1010"/>
    </location>
</feature>
<dbReference type="Gene3D" id="3.30.70.1320">
    <property type="entry name" value="Multidrug efflux transporter AcrB pore domain like"/>
    <property type="match status" value="1"/>
</dbReference>
<feature type="transmembrane region" description="Helical" evidence="8">
    <location>
        <begin position="12"/>
        <end position="32"/>
    </location>
</feature>
<dbReference type="FunFam" id="1.20.1640.10:FF:000001">
    <property type="entry name" value="Efflux pump membrane transporter"/>
    <property type="match status" value="1"/>
</dbReference>
<feature type="transmembrane region" description="Helical" evidence="8">
    <location>
        <begin position="431"/>
        <end position="451"/>
    </location>
</feature>
<keyword evidence="3" id="KW-1003">Cell membrane</keyword>
<feature type="transmembrane region" description="Helical" evidence="8">
    <location>
        <begin position="851"/>
        <end position="873"/>
    </location>
</feature>
<dbReference type="AlphaFoldDB" id="A0A6S6LVK6"/>
<keyword evidence="7 8" id="KW-0472">Membrane</keyword>
<dbReference type="EMBL" id="AP023213">
    <property type="protein sequence ID" value="BCG45328.1"/>
    <property type="molecule type" value="Genomic_DNA"/>
</dbReference>
<evidence type="ECO:0000256" key="7">
    <source>
        <dbReference type="ARBA" id="ARBA00023136"/>
    </source>
</evidence>
<dbReference type="Pfam" id="PF00873">
    <property type="entry name" value="ACR_tran"/>
    <property type="match status" value="1"/>
</dbReference>
<feature type="transmembrane region" description="Helical" evidence="8">
    <location>
        <begin position="463"/>
        <end position="486"/>
    </location>
</feature>
<comment type="subcellular location">
    <subcellularLocation>
        <location evidence="1">Cell inner membrane</location>
        <topology evidence="1">Multi-pass membrane protein</topology>
    </subcellularLocation>
</comment>
<dbReference type="Proteomes" id="UP000515472">
    <property type="component" value="Chromosome"/>
</dbReference>